<reference evidence="2 3" key="1">
    <citation type="submission" date="2013-03" db="EMBL/GenBank/DDBJ databases">
        <authorList>
            <person name="Harkins D.M."/>
            <person name="Durkin A.S."/>
            <person name="Brinkac L.M."/>
            <person name="Haft D.H."/>
            <person name="Selengut J.D."/>
            <person name="Sanka R."/>
            <person name="DePew J."/>
            <person name="Purushe J."/>
            <person name="Galloway R.L."/>
            <person name="Vinetz J.M."/>
            <person name="Sutton G.G."/>
            <person name="Nierman W.C."/>
            <person name="Fouts D.E."/>
        </authorList>
    </citation>
    <scope>NUCLEOTIDE SEQUENCE [LARGE SCALE GENOMIC DNA]</scope>
    <source>
        <strain evidence="2 3">Waz Holland</strain>
    </source>
</reference>
<evidence type="ECO:0000313" key="2">
    <source>
        <dbReference type="EMBL" id="EMY67789.1"/>
    </source>
</evidence>
<accession>N1VV24</accession>
<evidence type="ECO:0000256" key="1">
    <source>
        <dbReference type="SAM" id="Phobius"/>
    </source>
</evidence>
<sequence>MGRIIQHIYRLAITFPVFVGTRLLWGPHSLPSFGPSPSYPSRFWGKILYKSSITKIPLQNVLMARDTSALRRTMLHVSSTISSSKF</sequence>
<comment type="caution">
    <text evidence="2">The sequence shown here is derived from an EMBL/GenBank/DDBJ whole genome shotgun (WGS) entry which is preliminary data.</text>
</comment>
<organism evidence="2 3">
    <name type="scientific">Leptospira vanthielii serovar Holland str. Waz Holland = ATCC 700522</name>
    <dbReference type="NCBI Taxonomy" id="1218591"/>
    <lineage>
        <taxon>Bacteria</taxon>
        <taxon>Pseudomonadati</taxon>
        <taxon>Spirochaetota</taxon>
        <taxon>Spirochaetia</taxon>
        <taxon>Leptospirales</taxon>
        <taxon>Leptospiraceae</taxon>
        <taxon>Leptospira</taxon>
    </lineage>
</organism>
<dbReference type="AlphaFoldDB" id="N1VV24"/>
<keyword evidence="1" id="KW-0472">Membrane</keyword>
<dbReference type="EMBL" id="AOGY02000085">
    <property type="protein sequence ID" value="EMY67789.1"/>
    <property type="molecule type" value="Genomic_DNA"/>
</dbReference>
<gene>
    <name evidence="2" type="ORF">LEP1GSC199_0013</name>
</gene>
<dbReference type="Proteomes" id="UP000012227">
    <property type="component" value="Unassembled WGS sequence"/>
</dbReference>
<feature type="transmembrane region" description="Helical" evidence="1">
    <location>
        <begin position="7"/>
        <end position="25"/>
    </location>
</feature>
<protein>
    <submittedName>
        <fullName evidence="2">Uncharacterized protein</fullName>
    </submittedName>
</protein>
<keyword evidence="1" id="KW-1133">Transmembrane helix</keyword>
<proteinExistence type="predicted"/>
<name>N1VV24_9LEPT</name>
<evidence type="ECO:0000313" key="3">
    <source>
        <dbReference type="Proteomes" id="UP000012227"/>
    </source>
</evidence>
<keyword evidence="1" id="KW-0812">Transmembrane</keyword>